<dbReference type="OrthoDB" id="10415367at2759"/>
<proteinExistence type="predicted"/>
<dbReference type="Proteomes" id="UP000031668">
    <property type="component" value="Unassembled WGS sequence"/>
</dbReference>
<name>A0A0C2J184_THEKT</name>
<protein>
    <recommendedName>
        <fullName evidence="3">MULE transposase domain-containing protein</fullName>
    </recommendedName>
</protein>
<gene>
    <name evidence="1" type="ORF">RF11_04807</name>
</gene>
<organism evidence="1 2">
    <name type="scientific">Thelohanellus kitauei</name>
    <name type="common">Myxosporean</name>
    <dbReference type="NCBI Taxonomy" id="669202"/>
    <lineage>
        <taxon>Eukaryota</taxon>
        <taxon>Metazoa</taxon>
        <taxon>Cnidaria</taxon>
        <taxon>Myxozoa</taxon>
        <taxon>Myxosporea</taxon>
        <taxon>Bivalvulida</taxon>
        <taxon>Platysporina</taxon>
        <taxon>Myxobolidae</taxon>
        <taxon>Thelohanellus</taxon>
    </lineage>
</organism>
<evidence type="ECO:0000313" key="1">
    <source>
        <dbReference type="EMBL" id="KII71544.1"/>
    </source>
</evidence>
<accession>A0A0C2J184</accession>
<reference evidence="1 2" key="1">
    <citation type="journal article" date="2014" name="Genome Biol. Evol.">
        <title>The genome of the myxosporean Thelohanellus kitauei shows adaptations to nutrient acquisition within its fish host.</title>
        <authorList>
            <person name="Yang Y."/>
            <person name="Xiong J."/>
            <person name="Zhou Z."/>
            <person name="Huo F."/>
            <person name="Miao W."/>
            <person name="Ran C."/>
            <person name="Liu Y."/>
            <person name="Zhang J."/>
            <person name="Feng J."/>
            <person name="Wang M."/>
            <person name="Wang M."/>
            <person name="Wang L."/>
            <person name="Yao B."/>
        </authorList>
    </citation>
    <scope>NUCLEOTIDE SEQUENCE [LARGE SCALE GENOMIC DNA]</scope>
    <source>
        <strain evidence="1">Wuqing</strain>
    </source>
</reference>
<dbReference type="EMBL" id="JWZT01001721">
    <property type="protein sequence ID" value="KII71544.1"/>
    <property type="molecule type" value="Genomic_DNA"/>
</dbReference>
<comment type="caution">
    <text evidence="1">The sequence shown here is derived from an EMBL/GenBank/DDBJ whole genome shotgun (WGS) entry which is preliminary data.</text>
</comment>
<evidence type="ECO:0008006" key="3">
    <source>
        <dbReference type="Google" id="ProtNLM"/>
    </source>
</evidence>
<dbReference type="AlphaFoldDB" id="A0A0C2J184"/>
<sequence length="120" mass="13801">MNTDISAIEAEPYSKTSSKGRGEILKNIGFGNIDGMAYKYALWASHNGLSSLRMEFQIFIDATFKVTPNPFFQRLIMSYEQSSNVYVPCVFALMTNKFHCLYYELLHQIEFLLQNKGRPI</sequence>
<evidence type="ECO:0000313" key="2">
    <source>
        <dbReference type="Proteomes" id="UP000031668"/>
    </source>
</evidence>
<keyword evidence="2" id="KW-1185">Reference proteome</keyword>